<dbReference type="PANTHER" id="PTHR12296:SF21">
    <property type="entry name" value="DENN DOMAIN-CONTAINING PROTEIN 3"/>
    <property type="match status" value="1"/>
</dbReference>
<dbReference type="GO" id="GO:0032483">
    <property type="term" value="P:regulation of Rab protein signal transduction"/>
    <property type="evidence" value="ECO:0007669"/>
    <property type="project" value="TreeGrafter"/>
</dbReference>
<dbReference type="PANTHER" id="PTHR12296">
    <property type="entry name" value="DENN DOMAIN-CONTAINING PROTEIN 4"/>
    <property type="match status" value="1"/>
</dbReference>
<accession>A0A0K0DQX1</accession>
<evidence type="ECO:0000259" key="1">
    <source>
        <dbReference type="PROSITE" id="PS50211"/>
    </source>
</evidence>
<proteinExistence type="predicted"/>
<dbReference type="InterPro" id="IPR051696">
    <property type="entry name" value="DENN_Domain_GEFs"/>
</dbReference>
<dbReference type="Pfam" id="PF12335">
    <property type="entry name" value="SBF2"/>
    <property type="match status" value="1"/>
</dbReference>
<dbReference type="AlphaFoldDB" id="A0A0K0DQX1"/>
<evidence type="ECO:0000313" key="3">
    <source>
        <dbReference type="WBParaSite" id="ACAC_0001416001-mRNA-1"/>
    </source>
</evidence>
<feature type="domain" description="UDENN" evidence="1">
    <location>
        <begin position="1"/>
        <end position="159"/>
    </location>
</feature>
<dbReference type="STRING" id="6313.A0A0K0DQX1"/>
<dbReference type="SMART" id="SM00801">
    <property type="entry name" value="dDENN"/>
    <property type="match status" value="1"/>
</dbReference>
<dbReference type="InterPro" id="IPR022096">
    <property type="entry name" value="SBF1/SBF2"/>
</dbReference>
<organism evidence="2 3">
    <name type="scientific">Angiostrongylus cantonensis</name>
    <name type="common">Rat lungworm</name>
    <dbReference type="NCBI Taxonomy" id="6313"/>
    <lineage>
        <taxon>Eukaryota</taxon>
        <taxon>Metazoa</taxon>
        <taxon>Ecdysozoa</taxon>
        <taxon>Nematoda</taxon>
        <taxon>Chromadorea</taxon>
        <taxon>Rhabditida</taxon>
        <taxon>Rhabditina</taxon>
        <taxon>Rhabditomorpha</taxon>
        <taxon>Strongyloidea</taxon>
        <taxon>Metastrongylidae</taxon>
        <taxon>Angiostrongylus</taxon>
    </lineage>
</organism>
<dbReference type="InterPro" id="IPR037516">
    <property type="entry name" value="Tripartite_DENN"/>
</dbReference>
<protein>
    <submittedName>
        <fullName evidence="3">UDENN domain-containing protein</fullName>
    </submittedName>
</protein>
<reference evidence="3" key="2">
    <citation type="submission" date="2017-02" db="UniProtKB">
        <authorList>
            <consortium name="WormBaseParasite"/>
        </authorList>
    </citation>
    <scope>IDENTIFICATION</scope>
</reference>
<dbReference type="PROSITE" id="PS50211">
    <property type="entry name" value="DENN"/>
    <property type="match status" value="1"/>
</dbReference>
<keyword evidence="2" id="KW-1185">Reference proteome</keyword>
<dbReference type="InterPro" id="IPR043153">
    <property type="entry name" value="DENN_C"/>
</dbReference>
<dbReference type="Proteomes" id="UP000035642">
    <property type="component" value="Unassembled WGS sequence"/>
</dbReference>
<dbReference type="WBParaSite" id="ACAC_0001416001-mRNA-1">
    <property type="protein sequence ID" value="ACAC_0001416001-mRNA-1"/>
    <property type="gene ID" value="ACAC_0001416001"/>
</dbReference>
<dbReference type="InterPro" id="IPR001194">
    <property type="entry name" value="cDENN_dom"/>
</dbReference>
<evidence type="ECO:0000313" key="2">
    <source>
        <dbReference type="Proteomes" id="UP000035642"/>
    </source>
</evidence>
<dbReference type="InterPro" id="IPR005112">
    <property type="entry name" value="dDENN_dom"/>
</dbReference>
<dbReference type="GO" id="GO:0005085">
    <property type="term" value="F:guanyl-nucleotide exchange factor activity"/>
    <property type="evidence" value="ECO:0007669"/>
    <property type="project" value="UniProtKB-ARBA"/>
</dbReference>
<dbReference type="Gene3D" id="3.40.50.11500">
    <property type="match status" value="1"/>
</dbReference>
<sequence>LVVKNQDFMLFLILRTFRYTFVTALPELLLEYLESPTPYLMGVLSQVREKVTAFYSYAVVVDLDTGEVRLPENTQLVLSPELATDKEIRSCFIVFFAELLYGYRSCLELVRLHRHPLIVFHKAAFMGMRRLNSPLLHDLIEGQMFQLFVATRGLPYRECDIFDEMMCAVELSLRVVTARVTLCRHLANAAVPVTRAMLQPAQFELVVRLLNCALEHESEDDEHGIAYACLHLGNVYCRVGVQQYAYTCVQDHSVWRNQRFWEAAFFHDVHELM</sequence>
<reference evidence="2" key="1">
    <citation type="submission" date="2012-09" db="EMBL/GenBank/DDBJ databases">
        <authorList>
            <person name="Martin A.A."/>
        </authorList>
    </citation>
    <scope>NUCLEOTIDE SEQUENCE</scope>
</reference>
<dbReference type="Pfam" id="PF02141">
    <property type="entry name" value="DENN"/>
    <property type="match status" value="1"/>
</dbReference>
<dbReference type="GO" id="GO:0031410">
    <property type="term" value="C:cytoplasmic vesicle"/>
    <property type="evidence" value="ECO:0007669"/>
    <property type="project" value="TreeGrafter"/>
</dbReference>
<name>A0A0K0DQX1_ANGCA</name>